<sequence>MKRELFYKKAFNQHFLKSNLNYNNLYNLKQINQCKLCILHKSKKANYILANTKTKIFIITKKQLAAKEILFLEKYLEKVNIKKEEIFISPITKCDFSNDKENIIKCLPYTINELIYFDIKKVLLLDKDLLEYFNLSKKNFCCKNILFLNGKIIEVITSFSIEYLQKNPNKIEIFEQSLKLLMEKE</sequence>
<dbReference type="Proteomes" id="UP000786183">
    <property type="component" value="Unassembled WGS sequence"/>
</dbReference>
<dbReference type="InterPro" id="IPR036895">
    <property type="entry name" value="Uracil-DNA_glycosylase-like_sf"/>
</dbReference>
<name>A0ABS7WRM6_9BACT</name>
<dbReference type="EMBL" id="JACGBB010000004">
    <property type="protein sequence ID" value="MBZ7987036.1"/>
    <property type="molecule type" value="Genomic_DNA"/>
</dbReference>
<organism evidence="1 2">
    <name type="scientific">Campylobacter canadensis</name>
    <dbReference type="NCBI Taxonomy" id="449520"/>
    <lineage>
        <taxon>Bacteria</taxon>
        <taxon>Pseudomonadati</taxon>
        <taxon>Campylobacterota</taxon>
        <taxon>Epsilonproteobacteria</taxon>
        <taxon>Campylobacterales</taxon>
        <taxon>Campylobacteraceae</taxon>
        <taxon>Campylobacter</taxon>
    </lineage>
</organism>
<evidence type="ECO:0000313" key="1">
    <source>
        <dbReference type="EMBL" id="MBZ7987036.1"/>
    </source>
</evidence>
<comment type="caution">
    <text evidence="1">The sequence shown here is derived from an EMBL/GenBank/DDBJ whole genome shotgun (WGS) entry which is preliminary data.</text>
</comment>
<dbReference type="SUPFAM" id="SSF52141">
    <property type="entry name" value="Uracil-DNA glycosylase-like"/>
    <property type="match status" value="1"/>
</dbReference>
<dbReference type="Gene3D" id="3.40.470.10">
    <property type="entry name" value="Uracil-DNA glycosylase-like domain"/>
    <property type="match status" value="1"/>
</dbReference>
<evidence type="ECO:0000313" key="2">
    <source>
        <dbReference type="Proteomes" id="UP000786183"/>
    </source>
</evidence>
<dbReference type="RefSeq" id="WP_172233264.1">
    <property type="nucleotide sequence ID" value="NZ_CP035946.1"/>
</dbReference>
<gene>
    <name evidence="1" type="ORF">AVCANL283_02735</name>
</gene>
<proteinExistence type="predicted"/>
<accession>A0ABS7WRM6</accession>
<protein>
    <submittedName>
        <fullName evidence="1">Uncharacterized protein</fullName>
    </submittedName>
</protein>
<keyword evidence="2" id="KW-1185">Reference proteome</keyword>
<reference evidence="1 2" key="1">
    <citation type="submission" date="2020-07" db="EMBL/GenBank/DDBJ databases">
        <title>Transfer of Campylobacter canadensis to the novel genus Avispirillum gen. nov., that also includes two novel species recovered from migratory waterfowl: Avispirillum anseris sp. nov. and Avispirillum brantae sp. nov.</title>
        <authorList>
            <person name="Miller W.G."/>
            <person name="Chapman M.H."/>
            <person name="Yee E."/>
            <person name="Inglis G.D."/>
        </authorList>
    </citation>
    <scope>NUCLEOTIDE SEQUENCE [LARGE SCALE GENOMIC DNA]</scope>
    <source>
        <strain evidence="1 2">L283</strain>
    </source>
</reference>